<name>A0ABP6Z975_9ACTN</name>
<evidence type="ECO:0000313" key="3">
    <source>
        <dbReference type="Proteomes" id="UP001501074"/>
    </source>
</evidence>
<sequence>MADPLPASETSSDTCFCGYYGQASSAQVVPPCPECGNGPWDKPFPRVTDVPRQSRREMRGPGTAQPNVTRSLKIS</sequence>
<gene>
    <name evidence="2" type="ORF">GCM10022223_14840</name>
</gene>
<comment type="caution">
    <text evidence="2">The sequence shown here is derived from an EMBL/GenBank/DDBJ whole genome shotgun (WGS) entry which is preliminary data.</text>
</comment>
<proteinExistence type="predicted"/>
<organism evidence="2 3">
    <name type="scientific">Kineosporia mesophila</name>
    <dbReference type="NCBI Taxonomy" id="566012"/>
    <lineage>
        <taxon>Bacteria</taxon>
        <taxon>Bacillati</taxon>
        <taxon>Actinomycetota</taxon>
        <taxon>Actinomycetes</taxon>
        <taxon>Kineosporiales</taxon>
        <taxon>Kineosporiaceae</taxon>
        <taxon>Kineosporia</taxon>
    </lineage>
</organism>
<feature type="region of interest" description="Disordered" evidence="1">
    <location>
        <begin position="36"/>
        <end position="75"/>
    </location>
</feature>
<evidence type="ECO:0008006" key="4">
    <source>
        <dbReference type="Google" id="ProtNLM"/>
    </source>
</evidence>
<keyword evidence="3" id="KW-1185">Reference proteome</keyword>
<protein>
    <recommendedName>
        <fullName evidence="4">Rubredoxin-like domain-containing protein</fullName>
    </recommendedName>
</protein>
<feature type="compositionally biased region" description="Polar residues" evidence="1">
    <location>
        <begin position="64"/>
        <end position="75"/>
    </location>
</feature>
<dbReference type="EMBL" id="BAAAZO010000002">
    <property type="protein sequence ID" value="GAA3600308.1"/>
    <property type="molecule type" value="Genomic_DNA"/>
</dbReference>
<evidence type="ECO:0000313" key="2">
    <source>
        <dbReference type="EMBL" id="GAA3600308.1"/>
    </source>
</evidence>
<reference evidence="3" key="1">
    <citation type="journal article" date="2019" name="Int. J. Syst. Evol. Microbiol.">
        <title>The Global Catalogue of Microorganisms (GCM) 10K type strain sequencing project: providing services to taxonomists for standard genome sequencing and annotation.</title>
        <authorList>
            <consortium name="The Broad Institute Genomics Platform"/>
            <consortium name="The Broad Institute Genome Sequencing Center for Infectious Disease"/>
            <person name="Wu L."/>
            <person name="Ma J."/>
        </authorList>
    </citation>
    <scope>NUCLEOTIDE SEQUENCE [LARGE SCALE GENOMIC DNA]</scope>
    <source>
        <strain evidence="3">JCM 16902</strain>
    </source>
</reference>
<dbReference type="Proteomes" id="UP001501074">
    <property type="component" value="Unassembled WGS sequence"/>
</dbReference>
<evidence type="ECO:0000256" key="1">
    <source>
        <dbReference type="SAM" id="MobiDB-lite"/>
    </source>
</evidence>
<accession>A0ABP6Z975</accession>